<evidence type="ECO:0000313" key="2">
    <source>
        <dbReference type="Proteomes" id="UP000199054"/>
    </source>
</evidence>
<dbReference type="STRING" id="34002.SAMN04489859_101928"/>
<accession>A0A1H8JY03</accession>
<reference evidence="1 2" key="1">
    <citation type="submission" date="2016-10" db="EMBL/GenBank/DDBJ databases">
        <authorList>
            <person name="de Groot N.N."/>
        </authorList>
    </citation>
    <scope>NUCLEOTIDE SEQUENCE [LARGE SCALE GENOMIC DNA]</scope>
    <source>
        <strain evidence="1 2">DSM 8512</strain>
    </source>
</reference>
<name>A0A1H8JY03_9RHOB</name>
<keyword evidence="2" id="KW-1185">Reference proteome</keyword>
<protein>
    <submittedName>
        <fullName evidence="1">Uncharacterized protein</fullName>
    </submittedName>
</protein>
<evidence type="ECO:0000313" key="1">
    <source>
        <dbReference type="EMBL" id="SEN85088.1"/>
    </source>
</evidence>
<sequence length="46" mass="5214">MYDIQTELILRRMDRQAEAASSARMSRQLAILANVAVWGLLLLLLV</sequence>
<gene>
    <name evidence="1" type="ORF">SAMN04489859_101928</name>
</gene>
<dbReference type="Proteomes" id="UP000199054">
    <property type="component" value="Unassembled WGS sequence"/>
</dbReference>
<organism evidence="1 2">
    <name type="scientific">Paracoccus alcaliphilus</name>
    <dbReference type="NCBI Taxonomy" id="34002"/>
    <lineage>
        <taxon>Bacteria</taxon>
        <taxon>Pseudomonadati</taxon>
        <taxon>Pseudomonadota</taxon>
        <taxon>Alphaproteobacteria</taxon>
        <taxon>Rhodobacterales</taxon>
        <taxon>Paracoccaceae</taxon>
        <taxon>Paracoccus</taxon>
    </lineage>
</organism>
<dbReference type="AlphaFoldDB" id="A0A1H8JY03"/>
<dbReference type="RefSeq" id="WP_170851840.1">
    <property type="nucleotide sequence ID" value="NZ_CP067126.1"/>
</dbReference>
<dbReference type="EMBL" id="FODE01000019">
    <property type="protein sequence ID" value="SEN85088.1"/>
    <property type="molecule type" value="Genomic_DNA"/>
</dbReference>
<proteinExistence type="predicted"/>